<evidence type="ECO:0000313" key="5">
    <source>
        <dbReference type="EMBL" id="PWJ39309.1"/>
    </source>
</evidence>
<organism evidence="5 6">
    <name type="scientific">Sediminitomix flava</name>
    <dbReference type="NCBI Taxonomy" id="379075"/>
    <lineage>
        <taxon>Bacteria</taxon>
        <taxon>Pseudomonadati</taxon>
        <taxon>Bacteroidota</taxon>
        <taxon>Cytophagia</taxon>
        <taxon>Cytophagales</taxon>
        <taxon>Flammeovirgaceae</taxon>
        <taxon>Sediminitomix</taxon>
    </lineage>
</organism>
<feature type="domain" description="Band 7" evidence="4">
    <location>
        <begin position="21"/>
        <end position="215"/>
    </location>
</feature>
<keyword evidence="6" id="KW-1185">Reference proteome</keyword>
<gene>
    <name evidence="5" type="ORF">BC781_106210</name>
</gene>
<reference evidence="5 6" key="1">
    <citation type="submission" date="2018-03" db="EMBL/GenBank/DDBJ databases">
        <title>Genomic Encyclopedia of Archaeal and Bacterial Type Strains, Phase II (KMG-II): from individual species to whole genera.</title>
        <authorList>
            <person name="Goeker M."/>
        </authorList>
    </citation>
    <scope>NUCLEOTIDE SEQUENCE [LARGE SCALE GENOMIC DNA]</scope>
    <source>
        <strain evidence="5 6">DSM 28229</strain>
    </source>
</reference>
<evidence type="ECO:0000256" key="3">
    <source>
        <dbReference type="SAM" id="SignalP"/>
    </source>
</evidence>
<keyword evidence="5" id="KW-0378">Hydrolase</keyword>
<feature type="chain" id="PRO_5016288794" evidence="3">
    <location>
        <begin position="24"/>
        <end position="284"/>
    </location>
</feature>
<keyword evidence="2" id="KW-0175">Coiled coil</keyword>
<sequence length="284" mass="31965">MKTKNLFWAVALLLLTASCTKVRNGNVAIKVNLLGDNKGEMEVLGAGRYWVGVNEELYIFPTFLQNKVWTDDINEDSRSQEGFDFQSNEGLQLNADVGISYRIKKEDVPTIFTSYRKGVSEITNVNLRNIVRDAFTLNSSKYTAQYIYGDGRAQFMEEINIIVKQEAGKNGITVEKVYLVGGITPPESVKKSLDDKMRAKQQAQQRENEVATARAQFKIDSIKSKAEAYKIITRAEAEAKANQIKARSITPNLINYEKVKKWNGELPKVSGETRPLIDISQTLN</sequence>
<feature type="signal peptide" evidence="3">
    <location>
        <begin position="1"/>
        <end position="23"/>
    </location>
</feature>
<dbReference type="PANTHER" id="PTHR42911">
    <property type="entry name" value="MODULATOR OF FTSH PROTEASE HFLC"/>
    <property type="match status" value="1"/>
</dbReference>
<comment type="subcellular location">
    <subcellularLocation>
        <location evidence="1">Membrane</location>
        <topology evidence="1">Single-pass membrane protein</topology>
    </subcellularLocation>
</comment>
<dbReference type="InterPro" id="IPR036013">
    <property type="entry name" value="Band_7/SPFH_dom_sf"/>
</dbReference>
<comment type="caution">
    <text evidence="5">The sequence shown here is derived from an EMBL/GenBank/DDBJ whole genome shotgun (WGS) entry which is preliminary data.</text>
</comment>
<dbReference type="OrthoDB" id="9812991at2"/>
<keyword evidence="5" id="KW-0645">Protease</keyword>
<proteinExistence type="predicted"/>
<dbReference type="Gene3D" id="3.30.479.30">
    <property type="entry name" value="Band 7 domain"/>
    <property type="match status" value="1"/>
</dbReference>
<dbReference type="InterPro" id="IPR001107">
    <property type="entry name" value="Band_7"/>
</dbReference>
<dbReference type="PROSITE" id="PS51257">
    <property type="entry name" value="PROKAR_LIPOPROTEIN"/>
    <property type="match status" value="1"/>
</dbReference>
<accession>A0A315ZUI8</accession>
<dbReference type="AlphaFoldDB" id="A0A315ZUI8"/>
<evidence type="ECO:0000256" key="2">
    <source>
        <dbReference type="SAM" id="Coils"/>
    </source>
</evidence>
<feature type="coiled-coil region" evidence="2">
    <location>
        <begin position="189"/>
        <end position="216"/>
    </location>
</feature>
<dbReference type="Proteomes" id="UP000245535">
    <property type="component" value="Unassembled WGS sequence"/>
</dbReference>
<keyword evidence="3" id="KW-0732">Signal</keyword>
<dbReference type="EMBL" id="QGDO01000006">
    <property type="protein sequence ID" value="PWJ39309.1"/>
    <property type="molecule type" value="Genomic_DNA"/>
</dbReference>
<evidence type="ECO:0000313" key="6">
    <source>
        <dbReference type="Proteomes" id="UP000245535"/>
    </source>
</evidence>
<dbReference type="Pfam" id="PF01145">
    <property type="entry name" value="Band_7"/>
    <property type="match status" value="1"/>
</dbReference>
<evidence type="ECO:0000256" key="1">
    <source>
        <dbReference type="ARBA" id="ARBA00004167"/>
    </source>
</evidence>
<dbReference type="GO" id="GO:0006508">
    <property type="term" value="P:proteolysis"/>
    <property type="evidence" value="ECO:0007669"/>
    <property type="project" value="UniProtKB-KW"/>
</dbReference>
<name>A0A315ZUI8_SEDFL</name>
<protein>
    <submittedName>
        <fullName evidence="5">Regulator of protease activity HflC (Stomatin/prohibitin superfamily)</fullName>
    </submittedName>
</protein>
<dbReference type="PANTHER" id="PTHR42911:SF1">
    <property type="entry name" value="MODULATOR OF FTSH PROTEASE HFLC"/>
    <property type="match status" value="1"/>
</dbReference>
<evidence type="ECO:0000259" key="4">
    <source>
        <dbReference type="Pfam" id="PF01145"/>
    </source>
</evidence>
<dbReference type="GO" id="GO:0016020">
    <property type="term" value="C:membrane"/>
    <property type="evidence" value="ECO:0007669"/>
    <property type="project" value="UniProtKB-SubCell"/>
</dbReference>
<dbReference type="GO" id="GO:0008233">
    <property type="term" value="F:peptidase activity"/>
    <property type="evidence" value="ECO:0007669"/>
    <property type="project" value="UniProtKB-KW"/>
</dbReference>
<dbReference type="SUPFAM" id="SSF117892">
    <property type="entry name" value="Band 7/SPFH domain"/>
    <property type="match status" value="1"/>
</dbReference>
<dbReference type="RefSeq" id="WP_109621232.1">
    <property type="nucleotide sequence ID" value="NZ_QGDO01000006.1"/>
</dbReference>